<name>A0ABR3V822_HUMIN</name>
<accession>A0ABR3V822</accession>
<comment type="caution">
    <text evidence="3">The sequence shown here is derived from an EMBL/GenBank/DDBJ whole genome shotgun (WGS) entry which is preliminary data.</text>
</comment>
<feature type="domain" description="BTB" evidence="2">
    <location>
        <begin position="16"/>
        <end position="97"/>
    </location>
</feature>
<dbReference type="Proteomes" id="UP001583172">
    <property type="component" value="Unassembled WGS sequence"/>
</dbReference>
<proteinExistence type="predicted"/>
<dbReference type="PROSITE" id="PS50097">
    <property type="entry name" value="BTB"/>
    <property type="match status" value="1"/>
</dbReference>
<reference evidence="3 4" key="1">
    <citation type="journal article" date="2024" name="Commun. Biol.">
        <title>Comparative genomic analysis of thermophilic fungi reveals convergent evolutionary adaptations and gene losses.</title>
        <authorList>
            <person name="Steindorff A.S."/>
            <person name="Aguilar-Pontes M.V."/>
            <person name="Robinson A.J."/>
            <person name="Andreopoulos B."/>
            <person name="LaButti K."/>
            <person name="Kuo A."/>
            <person name="Mondo S."/>
            <person name="Riley R."/>
            <person name="Otillar R."/>
            <person name="Haridas S."/>
            <person name="Lipzen A."/>
            <person name="Grimwood J."/>
            <person name="Schmutz J."/>
            <person name="Clum A."/>
            <person name="Reid I.D."/>
            <person name="Moisan M.C."/>
            <person name="Butler G."/>
            <person name="Nguyen T.T.M."/>
            <person name="Dewar K."/>
            <person name="Conant G."/>
            <person name="Drula E."/>
            <person name="Henrissat B."/>
            <person name="Hansel C."/>
            <person name="Singer S."/>
            <person name="Hutchinson M.I."/>
            <person name="de Vries R.P."/>
            <person name="Natvig D.O."/>
            <person name="Powell A.J."/>
            <person name="Tsang A."/>
            <person name="Grigoriev I.V."/>
        </authorList>
    </citation>
    <scope>NUCLEOTIDE SEQUENCE [LARGE SCALE GENOMIC DNA]</scope>
    <source>
        <strain evidence="3 4">CBS 620.91</strain>
    </source>
</reference>
<feature type="region of interest" description="Disordered" evidence="1">
    <location>
        <begin position="52"/>
        <end position="77"/>
    </location>
</feature>
<evidence type="ECO:0000256" key="1">
    <source>
        <dbReference type="SAM" id="MobiDB-lite"/>
    </source>
</evidence>
<organism evidence="3 4">
    <name type="scientific">Humicola insolens</name>
    <name type="common">Soft-rot fungus</name>
    <dbReference type="NCBI Taxonomy" id="85995"/>
    <lineage>
        <taxon>Eukaryota</taxon>
        <taxon>Fungi</taxon>
        <taxon>Dikarya</taxon>
        <taxon>Ascomycota</taxon>
        <taxon>Pezizomycotina</taxon>
        <taxon>Sordariomycetes</taxon>
        <taxon>Sordariomycetidae</taxon>
        <taxon>Sordariales</taxon>
        <taxon>Chaetomiaceae</taxon>
        <taxon>Mycothermus</taxon>
    </lineage>
</organism>
<gene>
    <name evidence="3" type="ORF">VTJ49DRAFT_3248</name>
</gene>
<dbReference type="SUPFAM" id="SSF54695">
    <property type="entry name" value="POZ domain"/>
    <property type="match status" value="1"/>
</dbReference>
<protein>
    <recommendedName>
        <fullName evidence="2">BTB domain-containing protein</fullName>
    </recommendedName>
</protein>
<evidence type="ECO:0000313" key="3">
    <source>
        <dbReference type="EMBL" id="KAL1837928.1"/>
    </source>
</evidence>
<dbReference type="InterPro" id="IPR000210">
    <property type="entry name" value="BTB/POZ_dom"/>
</dbReference>
<keyword evidence="4" id="KW-1185">Reference proteome</keyword>
<dbReference type="InterPro" id="IPR011333">
    <property type="entry name" value="SKP1/BTB/POZ_sf"/>
</dbReference>
<sequence>MRWSKHKSVVGSLEGCDVVTVLVGEEEREFTIHRKILFDSCPFFRSYLDEIPNPSKPQDGSASSNSSSSDSDEEEDSALLLPSEAPDMFELFVLWLYQRRRFPFILDKAIQTMNPDKARTLRNDLVRLHLFAAMVDLPALQDAAMDALQDMYLRFDWDMSPRFLAFLYGDCDAQHAMRLRRWAVAMLAWTLHGPEKSVPTCTTPPGTGLTTTTTTSNSATTDFNKLFAAYPELQSDYHMHLHKMAMSRADVRVKNPQLRLPANKLQSGERYFGFRQCTFHSHRASVGEGMCPHALAAMVSTQHPLPAKLPELRGPPPGRKLPPPPPMTMAMAMARDVRDVRDVRGRDKEEVVSDKDEEEVEQLLISPVGDLNEISYLDLS</sequence>
<dbReference type="Gene3D" id="3.30.710.10">
    <property type="entry name" value="Potassium Channel Kv1.1, Chain A"/>
    <property type="match status" value="1"/>
</dbReference>
<evidence type="ECO:0000313" key="4">
    <source>
        <dbReference type="Proteomes" id="UP001583172"/>
    </source>
</evidence>
<dbReference type="EMBL" id="JAZGSY010000251">
    <property type="protein sequence ID" value="KAL1837928.1"/>
    <property type="molecule type" value="Genomic_DNA"/>
</dbReference>
<evidence type="ECO:0000259" key="2">
    <source>
        <dbReference type="PROSITE" id="PS50097"/>
    </source>
</evidence>